<dbReference type="Proteomes" id="UP000263833">
    <property type="component" value="Unassembled WGS sequence"/>
</dbReference>
<dbReference type="AlphaFoldDB" id="A0A371BFU8"/>
<feature type="region of interest" description="Disordered" evidence="1">
    <location>
        <begin position="81"/>
        <end position="109"/>
    </location>
</feature>
<evidence type="ECO:0000313" key="3">
    <source>
        <dbReference type="EMBL" id="RDV06450.1"/>
    </source>
</evidence>
<accession>A0A371BFU8</accession>
<feature type="transmembrane region" description="Helical" evidence="2">
    <location>
        <begin position="20"/>
        <end position="40"/>
    </location>
</feature>
<dbReference type="RefSeq" id="WP_115548003.1">
    <property type="nucleotide sequence ID" value="NZ_QRGP01000001.1"/>
</dbReference>
<evidence type="ECO:0000256" key="2">
    <source>
        <dbReference type="SAM" id="Phobius"/>
    </source>
</evidence>
<comment type="caution">
    <text evidence="3">The sequence shown here is derived from an EMBL/GenBank/DDBJ whole genome shotgun (WGS) entry which is preliminary data.</text>
</comment>
<gene>
    <name evidence="3" type="ORF">DXH95_03215</name>
</gene>
<proteinExistence type="predicted"/>
<evidence type="ECO:0000313" key="4">
    <source>
        <dbReference type="Proteomes" id="UP000263833"/>
    </source>
</evidence>
<keyword evidence="4" id="KW-1185">Reference proteome</keyword>
<keyword evidence="2" id="KW-0812">Transmembrane</keyword>
<evidence type="ECO:0000256" key="1">
    <source>
        <dbReference type="SAM" id="MobiDB-lite"/>
    </source>
</evidence>
<organism evidence="3 4">
    <name type="scientific">Sphingorhabdus pulchriflava</name>
    <dbReference type="NCBI Taxonomy" id="2292257"/>
    <lineage>
        <taxon>Bacteria</taxon>
        <taxon>Pseudomonadati</taxon>
        <taxon>Pseudomonadota</taxon>
        <taxon>Alphaproteobacteria</taxon>
        <taxon>Sphingomonadales</taxon>
        <taxon>Sphingomonadaceae</taxon>
        <taxon>Sphingorhabdus</taxon>
    </lineage>
</organism>
<name>A0A371BFU8_9SPHN</name>
<keyword evidence="2" id="KW-0472">Membrane</keyword>
<keyword evidence="2" id="KW-1133">Transmembrane helix</keyword>
<reference evidence="4" key="1">
    <citation type="submission" date="2018-08" db="EMBL/GenBank/DDBJ databases">
        <authorList>
            <person name="Kim S.-J."/>
            <person name="Jung G.-Y."/>
        </authorList>
    </citation>
    <scope>NUCLEOTIDE SEQUENCE [LARGE SCALE GENOMIC DNA]</scope>
    <source>
        <strain evidence="4">GY_G</strain>
    </source>
</reference>
<dbReference type="EMBL" id="QRGP01000001">
    <property type="protein sequence ID" value="RDV06450.1"/>
    <property type="molecule type" value="Genomic_DNA"/>
</dbReference>
<sequence length="109" mass="12126">MIPFLSPFILRLIGGRVKWLADLLAVLAIVALVFGSWKLWLHFHDKGVIAAHEAEVTAEVELVTEEASEVADAEEAARRAEFEAEQAQSKKEIEDAKANNRSPLDALFR</sequence>
<feature type="compositionally biased region" description="Basic and acidic residues" evidence="1">
    <location>
        <begin position="81"/>
        <end position="98"/>
    </location>
</feature>
<protein>
    <submittedName>
        <fullName evidence="3">Uncharacterized protein</fullName>
    </submittedName>
</protein>